<dbReference type="Gene3D" id="2.40.50.140">
    <property type="entry name" value="Nucleic acid-binding proteins"/>
    <property type="match status" value="3"/>
</dbReference>
<dbReference type="InterPro" id="IPR012340">
    <property type="entry name" value="NA-bd_OB-fold"/>
</dbReference>
<reference evidence="11" key="1">
    <citation type="submission" date="2020-07" db="EMBL/GenBank/DDBJ databases">
        <title>Complete genome sequencing of Coprobacter sp. strain 2CBH44.</title>
        <authorList>
            <person name="Sakamoto M."/>
            <person name="Murakami T."/>
            <person name="Mori H."/>
        </authorList>
    </citation>
    <scope>NUCLEOTIDE SEQUENCE [LARGE SCALE GENOMIC DNA]</scope>
    <source>
        <strain evidence="11">2CBH44</strain>
    </source>
</reference>
<dbReference type="InterPro" id="IPR001900">
    <property type="entry name" value="RNase_II/R"/>
</dbReference>
<comment type="subcellular location">
    <subcellularLocation>
        <location evidence="2 8">Cytoplasm</location>
    </subcellularLocation>
</comment>
<dbReference type="Pfam" id="PF00773">
    <property type="entry name" value="RNB"/>
    <property type="match status" value="1"/>
</dbReference>
<comment type="catalytic activity">
    <reaction evidence="1 8">
        <text>Exonucleolytic cleavage in the 3'- to 5'-direction to yield nucleoside 5'-phosphates.</text>
        <dbReference type="EC" id="3.1.13.1"/>
    </reaction>
</comment>
<evidence type="ECO:0000259" key="9">
    <source>
        <dbReference type="PROSITE" id="PS50126"/>
    </source>
</evidence>
<name>A0A7G1HZY8_9BACT</name>
<keyword evidence="4 8" id="KW-0540">Nuclease</keyword>
<evidence type="ECO:0000313" key="10">
    <source>
        <dbReference type="EMBL" id="BCI64014.1"/>
    </source>
</evidence>
<dbReference type="GO" id="GO:0005829">
    <property type="term" value="C:cytosol"/>
    <property type="evidence" value="ECO:0007669"/>
    <property type="project" value="TreeGrafter"/>
</dbReference>
<evidence type="ECO:0000256" key="8">
    <source>
        <dbReference type="HAMAP-Rule" id="MF_01895"/>
    </source>
</evidence>
<dbReference type="FunFam" id="2.40.50.140:FF:000227">
    <property type="entry name" value="Ribonuclease R"/>
    <property type="match status" value="1"/>
</dbReference>
<evidence type="ECO:0000313" key="11">
    <source>
        <dbReference type="Proteomes" id="UP000594042"/>
    </source>
</evidence>
<dbReference type="NCBIfam" id="TIGR02063">
    <property type="entry name" value="RNase_R"/>
    <property type="match status" value="1"/>
</dbReference>
<keyword evidence="7 8" id="KW-0694">RNA-binding</keyword>
<dbReference type="PROSITE" id="PS01175">
    <property type="entry name" value="RIBONUCLEASE_II"/>
    <property type="match status" value="1"/>
</dbReference>
<keyword evidence="3 8" id="KW-0963">Cytoplasm</keyword>
<dbReference type="GO" id="GO:0003723">
    <property type="term" value="F:RNA binding"/>
    <property type="evidence" value="ECO:0007669"/>
    <property type="project" value="UniProtKB-UniRule"/>
</dbReference>
<dbReference type="SMART" id="SM00316">
    <property type="entry name" value="S1"/>
    <property type="match status" value="1"/>
</dbReference>
<dbReference type="InterPro" id="IPR022966">
    <property type="entry name" value="RNase_II/R_CS"/>
</dbReference>
<sequence length="716" mass="82471">MGKKDKNKSKIKRLKKEEIKQRIITFFSEEATRSHNYKQVSHVIGAKTEVQKQMVCEILESLKDDDYLIEIVPGKYKFNNRGTSSVEGIFERRSNGKNHVITEDEGDPIFIAERNSLRAMNGDKVKVLIYAKRKNHVLEGEITEIIEKAPQIFIGTLEIQKHFAFLLTDNKILANDIFIPKEKLKGAKNGDKAIVQITSWPERAKNPYGEVIDILGTSGENNTEMHAILAEFGLPYSYPQTVEKAANKIDDTIYPDEIKRREDFRSITTFTIDPKDAKDFDDALSVRHLKNGLWEVGVHIADVTYYVKPDSIIDREAEKRATSIYLVDRVIPMLPERLCNQVCSLRPNEEKLCYSVIFELNNKAEIQNSRIVRTIIKSDRRFTYEEAQDVIESGKGDYKDEILILNDLAQKLRTKRFSNGAINFDRHEVKFEIDETGKPISVYFKTSKEANKLIEEFMLLANRTVAEAIGKVPKGRKAKAFVYRVHDLPDPEKMNNLATFIRRFGYNLKTEGNKNDVSKSINNLLDNVQGKREENLIETVAIRTMAKAAYSTTNVGHYGLAFDYYTHFTSPIRRYPDMMVHRLLARYSEGGRSVNEKKLEEECKHSSEMELTAANAERASIKYKQVEFLSERLGEEYDGVISGVTEWGLYVEINENKCEGLVPIRDLEDDFYEFDEKNYCLMGRRTHKIYRLGDPIRIQVARANLEKKQLDFALIE</sequence>
<dbReference type="InterPro" id="IPR011805">
    <property type="entry name" value="RNase_R"/>
</dbReference>
<dbReference type="InterPro" id="IPR004476">
    <property type="entry name" value="RNase_II/RNase_R"/>
</dbReference>
<evidence type="ECO:0000256" key="2">
    <source>
        <dbReference type="ARBA" id="ARBA00004496"/>
    </source>
</evidence>
<dbReference type="GO" id="GO:0008859">
    <property type="term" value="F:exoribonuclease II activity"/>
    <property type="evidence" value="ECO:0007669"/>
    <property type="project" value="UniProtKB-UniRule"/>
</dbReference>
<evidence type="ECO:0000256" key="6">
    <source>
        <dbReference type="ARBA" id="ARBA00022839"/>
    </source>
</evidence>
<dbReference type="CDD" id="cd04471">
    <property type="entry name" value="S1_RNase_R"/>
    <property type="match status" value="1"/>
</dbReference>
<dbReference type="Pfam" id="PF08206">
    <property type="entry name" value="OB_RNB"/>
    <property type="match status" value="1"/>
</dbReference>
<dbReference type="AlphaFoldDB" id="A0A7G1HZY8"/>
<dbReference type="EC" id="3.1.13.1" evidence="8"/>
<dbReference type="SUPFAM" id="SSF50249">
    <property type="entry name" value="Nucleic acid-binding proteins"/>
    <property type="match status" value="3"/>
</dbReference>
<dbReference type="GO" id="GO:0006402">
    <property type="term" value="P:mRNA catabolic process"/>
    <property type="evidence" value="ECO:0007669"/>
    <property type="project" value="TreeGrafter"/>
</dbReference>
<dbReference type="InterPro" id="IPR040476">
    <property type="entry name" value="CSD2"/>
</dbReference>
<dbReference type="PROSITE" id="PS50126">
    <property type="entry name" value="S1"/>
    <property type="match status" value="1"/>
</dbReference>
<dbReference type="Pfam" id="PF17876">
    <property type="entry name" value="CSD2"/>
    <property type="match status" value="1"/>
</dbReference>
<organism evidence="10 11">
    <name type="scientific">Coprobacter secundus subsp. similis</name>
    <dbReference type="NCBI Taxonomy" id="2751153"/>
    <lineage>
        <taxon>Bacteria</taxon>
        <taxon>Pseudomonadati</taxon>
        <taxon>Bacteroidota</taxon>
        <taxon>Bacteroidia</taxon>
        <taxon>Bacteroidales</taxon>
        <taxon>Barnesiellaceae</taxon>
        <taxon>Coprobacter</taxon>
    </lineage>
</organism>
<dbReference type="SMART" id="SM00955">
    <property type="entry name" value="RNB"/>
    <property type="match status" value="1"/>
</dbReference>
<evidence type="ECO:0000256" key="3">
    <source>
        <dbReference type="ARBA" id="ARBA00022490"/>
    </source>
</evidence>
<dbReference type="RefSeq" id="WP_200754887.1">
    <property type="nucleotide sequence ID" value="NZ_AP023322.1"/>
</dbReference>
<dbReference type="InterPro" id="IPR050180">
    <property type="entry name" value="RNR_Ribonuclease"/>
</dbReference>
<feature type="domain" description="S1 motif" evidence="9">
    <location>
        <begin position="634"/>
        <end position="715"/>
    </location>
</feature>
<evidence type="ECO:0000256" key="4">
    <source>
        <dbReference type="ARBA" id="ARBA00022722"/>
    </source>
</evidence>
<keyword evidence="5 8" id="KW-0378">Hydrolase</keyword>
<dbReference type="EMBL" id="AP023322">
    <property type="protein sequence ID" value="BCI64014.1"/>
    <property type="molecule type" value="Genomic_DNA"/>
</dbReference>
<dbReference type="Pfam" id="PF00575">
    <property type="entry name" value="S1"/>
    <property type="match status" value="1"/>
</dbReference>
<evidence type="ECO:0000256" key="1">
    <source>
        <dbReference type="ARBA" id="ARBA00001849"/>
    </source>
</evidence>
<dbReference type="NCBIfam" id="TIGR00358">
    <property type="entry name" value="3_prime_RNase"/>
    <property type="match status" value="1"/>
</dbReference>
<dbReference type="InterPro" id="IPR013223">
    <property type="entry name" value="RNase_B_OB_dom"/>
</dbReference>
<evidence type="ECO:0000256" key="7">
    <source>
        <dbReference type="ARBA" id="ARBA00022884"/>
    </source>
</evidence>
<dbReference type="KEGG" id="copr:Cop2CBH44_23670"/>
<dbReference type="PANTHER" id="PTHR23355">
    <property type="entry name" value="RIBONUCLEASE"/>
    <property type="match status" value="1"/>
</dbReference>
<keyword evidence="11" id="KW-1185">Reference proteome</keyword>
<dbReference type="PANTHER" id="PTHR23355:SF9">
    <property type="entry name" value="DIS3-LIKE EXONUCLEASE 2"/>
    <property type="match status" value="1"/>
</dbReference>
<evidence type="ECO:0000256" key="5">
    <source>
        <dbReference type="ARBA" id="ARBA00022801"/>
    </source>
</evidence>
<gene>
    <name evidence="8 10" type="primary">rnr</name>
    <name evidence="10" type="ORF">Cop2CBH44_23670</name>
</gene>
<dbReference type="Proteomes" id="UP000594042">
    <property type="component" value="Chromosome"/>
</dbReference>
<dbReference type="HAMAP" id="MF_01895">
    <property type="entry name" value="RNase_R"/>
    <property type="match status" value="1"/>
</dbReference>
<comment type="function">
    <text evidence="8">3'-5' exoribonuclease that releases 5'-nucleoside monophosphates and is involved in maturation of structured RNAs.</text>
</comment>
<accession>A0A7G1HZY8</accession>
<dbReference type="InterPro" id="IPR003029">
    <property type="entry name" value="S1_domain"/>
</dbReference>
<protein>
    <recommendedName>
        <fullName evidence="8">Ribonuclease R</fullName>
        <shortName evidence="8">RNase R</shortName>
        <ecNumber evidence="8">3.1.13.1</ecNumber>
    </recommendedName>
</protein>
<proteinExistence type="inferred from homology"/>
<keyword evidence="6 8" id="KW-0269">Exonuclease</keyword>
<comment type="similarity">
    <text evidence="8">Belongs to the RNR ribonuclease family. RNase R subfamily.</text>
</comment>